<name>A0A101JD81_9ACTN</name>
<dbReference type="InterPro" id="IPR000415">
    <property type="entry name" value="Nitroreductase-like"/>
</dbReference>
<keyword evidence="3" id="KW-1185">Reference proteome</keyword>
<evidence type="ECO:0000313" key="3">
    <source>
        <dbReference type="Proteomes" id="UP000053923"/>
    </source>
</evidence>
<dbReference type="NCBIfam" id="NF047509">
    <property type="entry name" value="Rv3131_FMN_oxido"/>
    <property type="match status" value="1"/>
</dbReference>
<comment type="caution">
    <text evidence="2">The sequence shown here is derived from an EMBL/GenBank/DDBJ whole genome shotgun (WGS) entry which is preliminary data.</text>
</comment>
<dbReference type="Gene3D" id="3.40.109.10">
    <property type="entry name" value="NADH Oxidase"/>
    <property type="match status" value="1"/>
</dbReference>
<evidence type="ECO:0000256" key="1">
    <source>
        <dbReference type="SAM" id="MobiDB-lite"/>
    </source>
</evidence>
<dbReference type="SUPFAM" id="SSF55469">
    <property type="entry name" value="FMN-dependent nitroreductase-like"/>
    <property type="match status" value="1"/>
</dbReference>
<feature type="region of interest" description="Disordered" evidence="1">
    <location>
        <begin position="246"/>
        <end position="268"/>
    </location>
</feature>
<dbReference type="RefSeq" id="WP_062710667.1">
    <property type="nucleotide sequence ID" value="NZ_LLZG01000375.1"/>
</dbReference>
<dbReference type="Proteomes" id="UP000053923">
    <property type="component" value="Unassembled WGS sequence"/>
</dbReference>
<dbReference type="EMBL" id="LLZG01000375">
    <property type="protein sequence ID" value="KUL24601.1"/>
    <property type="molecule type" value="Genomic_DNA"/>
</dbReference>
<gene>
    <name evidence="2" type="ORF">ADL12_36395</name>
</gene>
<organism evidence="2 3">
    <name type="scientific">Streptomyces regalis</name>
    <dbReference type="NCBI Taxonomy" id="68262"/>
    <lineage>
        <taxon>Bacteria</taxon>
        <taxon>Bacillati</taxon>
        <taxon>Actinomycetota</taxon>
        <taxon>Actinomycetes</taxon>
        <taxon>Kitasatosporales</taxon>
        <taxon>Streptomycetaceae</taxon>
        <taxon>Streptomyces</taxon>
    </lineage>
</organism>
<dbReference type="GO" id="GO:0016491">
    <property type="term" value="F:oxidoreductase activity"/>
    <property type="evidence" value="ECO:0007669"/>
    <property type="project" value="InterPro"/>
</dbReference>
<evidence type="ECO:0000313" key="2">
    <source>
        <dbReference type="EMBL" id="KUL24601.1"/>
    </source>
</evidence>
<proteinExistence type="predicted"/>
<accession>A0A101JD81</accession>
<dbReference type="OrthoDB" id="8156917at2"/>
<dbReference type="AlphaFoldDB" id="A0A101JD81"/>
<reference evidence="3" key="1">
    <citation type="submission" date="2015-10" db="EMBL/GenBank/DDBJ databases">
        <authorList>
            <person name="Ju K.-S."/>
            <person name="Doroghazi J.R."/>
            <person name="Metcalf W.W."/>
        </authorList>
    </citation>
    <scope>NUCLEOTIDE SEQUENCE [LARGE SCALE GENOMIC DNA]</scope>
    <source>
        <strain evidence="3">NRRL 3151</strain>
    </source>
</reference>
<sequence length="268" mass="30031">MVISCGAALFNVRLAMRNLGFMPVVHPLPDPWNPDHLAHVGWGSYVRPSGDEELMFQAIRKRRTHRGPFQSSRLPQQLIDELREHARAEGAELYTVESRHERSRLTELVRAAERTHRADPGHVAELFSWTRASHGSRPDGVPLDACPYHPDCTSIPDRDFLGLTRTMPSPPTTWPSRTGLIALITTQNDSRRDWLRAGQALQRVLLHATAHRAAAAFRTQPLELPRLRTAVRATIPSGQFPQMILRLGNGTRGRPTPRRSAPSVLSAQ</sequence>
<protein>
    <submittedName>
        <fullName evidence="2">Uncharacterized protein</fullName>
    </submittedName>
</protein>